<keyword evidence="1" id="KW-1133">Transmembrane helix</keyword>
<feature type="transmembrane region" description="Helical" evidence="1">
    <location>
        <begin position="130"/>
        <end position="147"/>
    </location>
</feature>
<organism evidence="3 4">
    <name type="scientific">Bifidobacterium vespertilionis</name>
    <dbReference type="NCBI Taxonomy" id="2562524"/>
    <lineage>
        <taxon>Bacteria</taxon>
        <taxon>Bacillati</taxon>
        <taxon>Actinomycetota</taxon>
        <taxon>Actinomycetes</taxon>
        <taxon>Bifidobacteriales</taxon>
        <taxon>Bifidobacteriaceae</taxon>
        <taxon>Bifidobacterium</taxon>
    </lineage>
</organism>
<dbReference type="AlphaFoldDB" id="A0A5J5E6E9"/>
<feature type="transmembrane region" description="Helical" evidence="1">
    <location>
        <begin position="88"/>
        <end position="118"/>
    </location>
</feature>
<dbReference type="EMBL" id="RZNZ01000003">
    <property type="protein sequence ID" value="KAA8821587.1"/>
    <property type="molecule type" value="Genomic_DNA"/>
</dbReference>
<dbReference type="Proteomes" id="UP000345527">
    <property type="component" value="Unassembled WGS sequence"/>
</dbReference>
<accession>A0A5J5E6E9</accession>
<feature type="transmembrane region" description="Helical" evidence="1">
    <location>
        <begin position="29"/>
        <end position="48"/>
    </location>
</feature>
<dbReference type="Proteomes" id="UP000374630">
    <property type="component" value="Unassembled WGS sequence"/>
</dbReference>
<dbReference type="OrthoDB" id="3233720at2"/>
<protein>
    <submittedName>
        <fullName evidence="3">Peptidase A24</fullName>
    </submittedName>
</protein>
<feature type="transmembrane region" description="Helical" evidence="1">
    <location>
        <begin position="55"/>
        <end position="76"/>
    </location>
</feature>
<dbReference type="RefSeq" id="WP_150352990.1">
    <property type="nucleotide sequence ID" value="NZ_RZOA01000001.1"/>
</dbReference>
<evidence type="ECO:0000313" key="3">
    <source>
        <dbReference type="EMBL" id="KAA8824667.1"/>
    </source>
</evidence>
<keyword evidence="5" id="KW-1185">Reference proteome</keyword>
<evidence type="ECO:0000256" key="1">
    <source>
        <dbReference type="SAM" id="Phobius"/>
    </source>
</evidence>
<evidence type="ECO:0000313" key="2">
    <source>
        <dbReference type="EMBL" id="KAA8821587.1"/>
    </source>
</evidence>
<keyword evidence="1" id="KW-0472">Membrane</keyword>
<reference evidence="4 5" key="1">
    <citation type="journal article" date="2019" name="Syst. Appl. Microbiol.">
        <title>Characterization of Bifidobacterium species in feaces of the Egyptian fruit bat: Description of B. vespertilionis sp. nov. and B. rousetti sp. nov.</title>
        <authorList>
            <person name="Modesto M."/>
            <person name="Satti M."/>
            <person name="Watanabe K."/>
            <person name="Puglisi E."/>
            <person name="Morelli L."/>
            <person name="Huang C.-H."/>
            <person name="Liou J.-S."/>
            <person name="Miyashita M."/>
            <person name="Tamura T."/>
            <person name="Saito S."/>
            <person name="Mori K."/>
            <person name="Huang L."/>
            <person name="Sciavilla P."/>
            <person name="Sandri C."/>
            <person name="Spiezio C."/>
            <person name="Vitali F."/>
            <person name="Cavalieri D."/>
            <person name="Perpetuini G."/>
            <person name="Tofalo R."/>
            <person name="Bonetti A."/>
            <person name="Arita M."/>
            <person name="Mattarelli P."/>
        </authorList>
    </citation>
    <scope>NUCLEOTIDE SEQUENCE [LARGE SCALE GENOMIC DNA]</scope>
    <source>
        <strain evidence="2 5">RST16</strain>
        <strain evidence="3 4">RST8</strain>
    </source>
</reference>
<keyword evidence="1" id="KW-0812">Transmembrane</keyword>
<proteinExistence type="predicted"/>
<evidence type="ECO:0000313" key="5">
    <source>
        <dbReference type="Proteomes" id="UP000374630"/>
    </source>
</evidence>
<dbReference type="EMBL" id="RZOA01000001">
    <property type="protein sequence ID" value="KAA8824667.1"/>
    <property type="molecule type" value="Genomic_DNA"/>
</dbReference>
<comment type="caution">
    <text evidence="3">The sequence shown here is derived from an EMBL/GenBank/DDBJ whole genome shotgun (WGS) entry which is preliminary data.</text>
</comment>
<dbReference type="Gene3D" id="1.20.120.1220">
    <property type="match status" value="1"/>
</dbReference>
<name>A0A5J5E6E9_9BIFI</name>
<gene>
    <name evidence="3" type="ORF">EM848_00155</name>
    <name evidence="2" type="ORF">EMO90_02860</name>
</gene>
<evidence type="ECO:0000313" key="4">
    <source>
        <dbReference type="Proteomes" id="UP000345527"/>
    </source>
</evidence>
<sequence length="148" mass="15487">MPCLVLLPSLLCGAAISISDVRSRRVPRTWVAGGYVVQLIALLVWAVLANQLFTVMIAVVISVGAALLQLLLSLIVPGSMGFGDVTTTLLVGLAVGAMGWIAVLYWWVAMGLLGLALIALGRRMGKSDMPYAPVIVLAGIIAVALAYL</sequence>